<evidence type="ECO:0000313" key="2">
    <source>
        <dbReference type="EMBL" id="MBS4538822.1"/>
    </source>
</evidence>
<dbReference type="Proteomes" id="UP000724672">
    <property type="component" value="Unassembled WGS sequence"/>
</dbReference>
<comment type="caution">
    <text evidence="2">The sequence shown here is derived from an EMBL/GenBank/DDBJ whole genome shotgun (WGS) entry which is preliminary data.</text>
</comment>
<dbReference type="SUPFAM" id="SSF52402">
    <property type="entry name" value="Adenine nucleotide alpha hydrolases-like"/>
    <property type="match status" value="1"/>
</dbReference>
<dbReference type="AlphaFoldDB" id="A0A942Z7L3"/>
<name>A0A942Z7L3_9FIRM</name>
<proteinExistence type="predicted"/>
<protein>
    <submittedName>
        <fullName evidence="2">Uncharacterized protein</fullName>
    </submittedName>
</protein>
<reference evidence="2" key="1">
    <citation type="submission" date="2019-12" db="EMBL/GenBank/DDBJ databases">
        <title>Clostridiaceae gen. nov. sp. nov., isolated from sediment in Xinjiang, China.</title>
        <authorList>
            <person name="Zhang R."/>
        </authorList>
    </citation>
    <scope>NUCLEOTIDE SEQUENCE</scope>
    <source>
        <strain evidence="2">D2Q-11</strain>
    </source>
</reference>
<keyword evidence="3" id="KW-1185">Reference proteome</keyword>
<feature type="transmembrane region" description="Helical" evidence="1">
    <location>
        <begin position="432"/>
        <end position="451"/>
    </location>
</feature>
<evidence type="ECO:0000256" key="1">
    <source>
        <dbReference type="SAM" id="Phobius"/>
    </source>
</evidence>
<keyword evidence="1" id="KW-0812">Transmembrane</keyword>
<keyword evidence="1" id="KW-0472">Membrane</keyword>
<keyword evidence="1" id="KW-1133">Transmembrane helix</keyword>
<sequence>MEFAYHCSNTLPKLSWVAIMKKNNDYIDVFHGEWVETNSNFFVEGAWDREFEKGEFDKSSLLMGSGGKIQNNYVVFSTPSHIVERLHIIRKKDKLYISNSLVFVLTMTNEKLDLDYSIYESDFSLGSEYIPLQGNQQLEMYYYCNLLIDKELNINKTLKSNSVKFSTYKEYYDFLLTSLKNISNNAISDKRKIKYDLISTISTGYDSAACSALAAELGCKTVLTFNHPKKYREDSGEEIARLLGYENIIKKSANEYLENNNFGEAEFLSTGELGSSIVMASFEEGIQQKMVLTGYYGDSVWNKNDKRISSSILPTPPIPNSLYEFRFRVGFIYIPLPMFGCTNYKLIHNISNSKEMEKWSLGNDYDRPIPRRIVEEKGVKRELFGFRKNGLGFNYSNSSLRRIKKRMSKKSFKSFKEYYKKNKSIKRLICNYKHIFCYSMFFLITLINFILNKVGIKNIINSNFLPKKYICNPFSPAMLFHWGVSKTSERYKGYNIQSKID</sequence>
<organism evidence="2 3">
    <name type="scientific">Anaeromonas frigoriresistens</name>
    <dbReference type="NCBI Taxonomy" id="2683708"/>
    <lineage>
        <taxon>Bacteria</taxon>
        <taxon>Bacillati</taxon>
        <taxon>Bacillota</taxon>
        <taxon>Tissierellia</taxon>
        <taxon>Tissierellales</taxon>
        <taxon>Thermohalobacteraceae</taxon>
        <taxon>Anaeromonas</taxon>
    </lineage>
</organism>
<evidence type="ECO:0000313" key="3">
    <source>
        <dbReference type="Proteomes" id="UP000724672"/>
    </source>
</evidence>
<dbReference type="RefSeq" id="WP_203366743.1">
    <property type="nucleotide sequence ID" value="NZ_WSFT01000037.1"/>
</dbReference>
<accession>A0A942Z7L3</accession>
<dbReference type="EMBL" id="WSFT01000037">
    <property type="protein sequence ID" value="MBS4538822.1"/>
    <property type="molecule type" value="Genomic_DNA"/>
</dbReference>
<gene>
    <name evidence="2" type="ORF">GOQ27_10120</name>
</gene>